<evidence type="ECO:0000256" key="2">
    <source>
        <dbReference type="ARBA" id="ARBA00022475"/>
    </source>
</evidence>
<dbReference type="EMBL" id="CP036290">
    <property type="protein sequence ID" value="QDU83022.1"/>
    <property type="molecule type" value="Genomic_DNA"/>
</dbReference>
<dbReference type="CDD" id="cd16015">
    <property type="entry name" value="LTA_synthase"/>
    <property type="match status" value="1"/>
</dbReference>
<evidence type="ECO:0000256" key="6">
    <source>
        <dbReference type="PIRSR" id="PIRSR005091-1"/>
    </source>
</evidence>
<dbReference type="SUPFAM" id="SSF53649">
    <property type="entry name" value="Alkaline phosphatase-like"/>
    <property type="match status" value="1"/>
</dbReference>
<sequence length="679" mass="74921">MTLIDQPPAPATAPGRTTARAGLLTPHLRFLLLVLAATSLSRLGLTIWQTHRISGLTDVWNIVSGGLRMDLLILSYMLAPAFVIALVAGGTGTVGRWTSRVLHVYFVLATVGFLFLEIITPAFIMEYDSRPNRLFVEYLVYPVEVGSMLLQGYRLEILITTVLSTIATLAAWKLFSRVTRPTTNTGVLGRIGLFLLVAPLIFLGARSSLKHRPANPSSVAFSQDHLLNELCLSSFYSVAYAVDQMQHEADAGEAYGRMSGGDEEVFRLVRESMTTVPAEAFVAGEVPTQHQHDSSAPRTKPYNLVILLEESLGAQYVGALGGEPVTQFLDTLQDEGWWFDNLYATGTRSVRGIEAMVSSFLPTPARSVVKLGMSQTGFFTIADYLGRKGYRTQFIYGGESHFDNMKSFFSGNGFQEIIDQDEYENPKFAGSWGVCDEDILDKTHEMLMARGDEPLFTLAFSVSNHSPWEYPQGDFELYDEDPATVRNTVRYADYALGQFFERARTSPYWDDTIFVIVADHDSRVYGASLVPIEHFHIPAVILGGPVEPRRDGRIASQIDLPPTLMSLIGVSGVHPMIGTDLTKLPDDAEGRAIMQYGANQAYMAGDRVVVHQPRLPASHFTWTGSALVERAADDEFERTALAHALLPSILYKRRIYHLPEPGALGSSGAVHAAEARVER</sequence>
<keyword evidence="2" id="KW-1003">Cell membrane</keyword>
<protein>
    <submittedName>
        <fullName evidence="11">Lipoteichoic acid synthase 2</fullName>
    </submittedName>
</protein>
<feature type="binding site" evidence="8">
    <location>
        <position position="310"/>
    </location>
    <ligand>
        <name>Mn(2+)</name>
        <dbReference type="ChEBI" id="CHEBI:29035"/>
    </ligand>
</feature>
<dbReference type="Gene3D" id="3.40.720.10">
    <property type="entry name" value="Alkaline Phosphatase, subunit A"/>
    <property type="match status" value="1"/>
</dbReference>
<feature type="transmembrane region" description="Helical" evidence="9">
    <location>
        <begin position="157"/>
        <end position="175"/>
    </location>
</feature>
<evidence type="ECO:0000256" key="9">
    <source>
        <dbReference type="SAM" id="Phobius"/>
    </source>
</evidence>
<dbReference type="AlphaFoldDB" id="A0A518CUX5"/>
<feature type="transmembrane region" description="Helical" evidence="9">
    <location>
        <begin position="71"/>
        <end position="90"/>
    </location>
</feature>
<feature type="domain" description="Sulfatase N-terminal" evidence="10">
    <location>
        <begin position="303"/>
        <end position="570"/>
    </location>
</feature>
<comment type="subcellular location">
    <subcellularLocation>
        <location evidence="1">Cell membrane</location>
        <topology evidence="1">Multi-pass membrane protein</topology>
    </subcellularLocation>
</comment>
<feature type="transmembrane region" description="Helical" evidence="9">
    <location>
        <begin position="102"/>
        <end position="124"/>
    </location>
</feature>
<dbReference type="InterPro" id="IPR000917">
    <property type="entry name" value="Sulfatase_N"/>
</dbReference>
<evidence type="ECO:0000256" key="8">
    <source>
        <dbReference type="PIRSR" id="PIRSR005091-3"/>
    </source>
</evidence>
<evidence type="ECO:0000256" key="3">
    <source>
        <dbReference type="ARBA" id="ARBA00022692"/>
    </source>
</evidence>
<reference evidence="11 12" key="1">
    <citation type="submission" date="2019-02" db="EMBL/GenBank/DDBJ databases">
        <title>Deep-cultivation of Planctomycetes and their phenomic and genomic characterization uncovers novel biology.</title>
        <authorList>
            <person name="Wiegand S."/>
            <person name="Jogler M."/>
            <person name="Boedeker C."/>
            <person name="Pinto D."/>
            <person name="Vollmers J."/>
            <person name="Rivas-Marin E."/>
            <person name="Kohn T."/>
            <person name="Peeters S.H."/>
            <person name="Heuer A."/>
            <person name="Rast P."/>
            <person name="Oberbeckmann S."/>
            <person name="Bunk B."/>
            <person name="Jeske O."/>
            <person name="Meyerdierks A."/>
            <person name="Storesund J.E."/>
            <person name="Kallscheuer N."/>
            <person name="Luecker S."/>
            <person name="Lage O.M."/>
            <person name="Pohl T."/>
            <person name="Merkel B.J."/>
            <person name="Hornburger P."/>
            <person name="Mueller R.-W."/>
            <person name="Bruemmer F."/>
            <person name="Labrenz M."/>
            <person name="Spormann A.M."/>
            <person name="Op den Camp H."/>
            <person name="Overmann J."/>
            <person name="Amann R."/>
            <person name="Jetten M.S.M."/>
            <person name="Mascher T."/>
            <person name="Medema M.H."/>
            <person name="Devos D.P."/>
            <person name="Kaster A.-K."/>
            <person name="Ovreas L."/>
            <person name="Rohde M."/>
            <person name="Galperin M.Y."/>
            <person name="Jogler C."/>
        </authorList>
    </citation>
    <scope>NUCLEOTIDE SEQUENCE [LARGE SCALE GENOMIC DNA]</scope>
    <source>
        <strain evidence="11 12">Pla163</strain>
    </source>
</reference>
<accession>A0A518CUX5</accession>
<dbReference type="Pfam" id="PF00884">
    <property type="entry name" value="Sulfatase"/>
    <property type="match status" value="1"/>
</dbReference>
<feature type="active site" evidence="6">
    <location>
        <position position="349"/>
    </location>
</feature>
<name>A0A518CUX5_9BACT</name>
<dbReference type="GO" id="GO:0046872">
    <property type="term" value="F:metal ion binding"/>
    <property type="evidence" value="ECO:0007669"/>
    <property type="project" value="UniProtKB-KW"/>
</dbReference>
<proteinExistence type="predicted"/>
<evidence type="ECO:0000256" key="7">
    <source>
        <dbReference type="PIRSR" id="PIRSR005091-2"/>
    </source>
</evidence>
<feature type="binding site" evidence="7">
    <location>
        <position position="465"/>
    </location>
    <ligand>
        <name>substrate</name>
    </ligand>
</feature>
<gene>
    <name evidence="11" type="primary">ltaS2</name>
    <name evidence="11" type="ORF">Pla163_01180</name>
</gene>
<keyword evidence="12" id="KW-1185">Reference proteome</keyword>
<dbReference type="Proteomes" id="UP000319342">
    <property type="component" value="Chromosome"/>
</dbReference>
<evidence type="ECO:0000256" key="4">
    <source>
        <dbReference type="ARBA" id="ARBA00022989"/>
    </source>
</evidence>
<dbReference type="InterPro" id="IPR012160">
    <property type="entry name" value="LtaS-like"/>
</dbReference>
<feature type="binding site" evidence="8">
    <location>
        <position position="520"/>
    </location>
    <ligand>
        <name>Mn(2+)</name>
        <dbReference type="ChEBI" id="CHEBI:29035"/>
    </ligand>
</feature>
<dbReference type="PANTHER" id="PTHR47371:SF3">
    <property type="entry name" value="PHOSPHOGLYCEROL TRANSFERASE I"/>
    <property type="match status" value="1"/>
</dbReference>
<evidence type="ECO:0000313" key="12">
    <source>
        <dbReference type="Proteomes" id="UP000319342"/>
    </source>
</evidence>
<keyword evidence="4 9" id="KW-1133">Transmembrane helix</keyword>
<feature type="binding site" evidence="8">
    <location>
        <position position="519"/>
    </location>
    <ligand>
        <name>Mn(2+)</name>
        <dbReference type="ChEBI" id="CHEBI:29035"/>
    </ligand>
</feature>
<evidence type="ECO:0000256" key="1">
    <source>
        <dbReference type="ARBA" id="ARBA00004651"/>
    </source>
</evidence>
<feature type="transmembrane region" description="Helical" evidence="9">
    <location>
        <begin position="187"/>
        <end position="205"/>
    </location>
</feature>
<evidence type="ECO:0000313" key="11">
    <source>
        <dbReference type="EMBL" id="QDU83022.1"/>
    </source>
</evidence>
<dbReference type="PANTHER" id="PTHR47371">
    <property type="entry name" value="LIPOTEICHOIC ACID SYNTHASE"/>
    <property type="match status" value="1"/>
</dbReference>
<dbReference type="Gene3D" id="3.30.1120.80">
    <property type="match status" value="1"/>
</dbReference>
<keyword evidence="7" id="KW-0479">Metal-binding</keyword>
<dbReference type="GO" id="GO:0005886">
    <property type="term" value="C:plasma membrane"/>
    <property type="evidence" value="ECO:0007669"/>
    <property type="project" value="UniProtKB-SubCell"/>
</dbReference>
<dbReference type="PIRSF" id="PIRSF005091">
    <property type="entry name" value="Mmb_sulf_HI1246"/>
    <property type="match status" value="1"/>
</dbReference>
<dbReference type="InterPro" id="IPR050448">
    <property type="entry name" value="OpgB/LTA_synthase_biosynth"/>
</dbReference>
<keyword evidence="5 9" id="KW-0472">Membrane</keyword>
<keyword evidence="7" id="KW-0464">Manganese</keyword>
<dbReference type="RefSeq" id="WP_419186160.1">
    <property type="nucleotide sequence ID" value="NZ_CP036290.1"/>
</dbReference>
<keyword evidence="3 9" id="KW-0812">Transmembrane</keyword>
<dbReference type="InterPro" id="IPR017850">
    <property type="entry name" value="Alkaline_phosphatase_core_sf"/>
</dbReference>
<organism evidence="11 12">
    <name type="scientific">Rohdeia mirabilis</name>
    <dbReference type="NCBI Taxonomy" id="2528008"/>
    <lineage>
        <taxon>Bacteria</taxon>
        <taxon>Pseudomonadati</taxon>
        <taxon>Planctomycetota</taxon>
        <taxon>Planctomycetia</taxon>
        <taxon>Planctomycetia incertae sedis</taxon>
        <taxon>Rohdeia</taxon>
    </lineage>
</organism>
<evidence type="ECO:0000256" key="5">
    <source>
        <dbReference type="ARBA" id="ARBA00023136"/>
    </source>
</evidence>
<evidence type="ECO:0000259" key="10">
    <source>
        <dbReference type="Pfam" id="PF00884"/>
    </source>
</evidence>